<dbReference type="Pfam" id="PF07997">
    <property type="entry name" value="DUF1694"/>
    <property type="match status" value="1"/>
</dbReference>
<name>A0ABW2ELF5_9BACI</name>
<dbReference type="InterPro" id="IPR029064">
    <property type="entry name" value="Ribosomal_eL30-like_sf"/>
</dbReference>
<reference evidence="2" key="1">
    <citation type="journal article" date="2019" name="Int. J. Syst. Evol. Microbiol.">
        <title>The Global Catalogue of Microorganisms (GCM) 10K type strain sequencing project: providing services to taxonomists for standard genome sequencing and annotation.</title>
        <authorList>
            <consortium name="The Broad Institute Genomics Platform"/>
            <consortium name="The Broad Institute Genome Sequencing Center for Infectious Disease"/>
            <person name="Wu L."/>
            <person name="Ma J."/>
        </authorList>
    </citation>
    <scope>NUCLEOTIDE SEQUENCE [LARGE SCALE GENOMIC DNA]</scope>
    <source>
        <strain evidence="2">CGMCC 4.1621</strain>
    </source>
</reference>
<comment type="caution">
    <text evidence="1">The sequence shown here is derived from an EMBL/GenBank/DDBJ whole genome shotgun (WGS) entry which is preliminary data.</text>
</comment>
<dbReference type="InterPro" id="IPR012543">
    <property type="entry name" value="DUF1694"/>
</dbReference>
<dbReference type="EMBL" id="JBHSZV010000040">
    <property type="protein sequence ID" value="MFC7063194.1"/>
    <property type="molecule type" value="Genomic_DNA"/>
</dbReference>
<keyword evidence="2" id="KW-1185">Reference proteome</keyword>
<dbReference type="Gene3D" id="3.30.1330.30">
    <property type="match status" value="1"/>
</dbReference>
<dbReference type="SUPFAM" id="SSF160515">
    <property type="entry name" value="YueI-like"/>
    <property type="match status" value="1"/>
</dbReference>
<accession>A0ABW2ELF5</accession>
<evidence type="ECO:0000313" key="2">
    <source>
        <dbReference type="Proteomes" id="UP001596410"/>
    </source>
</evidence>
<proteinExistence type="predicted"/>
<dbReference type="RefSeq" id="WP_204710066.1">
    <property type="nucleotide sequence ID" value="NZ_JBHSZV010000040.1"/>
</dbReference>
<dbReference type="PIRSF" id="PIRSF034303">
    <property type="entry name" value="DUF1694"/>
    <property type="match status" value="1"/>
</dbReference>
<gene>
    <name evidence="1" type="ORF">ACFQIC_15340</name>
</gene>
<evidence type="ECO:0000313" key="1">
    <source>
        <dbReference type="EMBL" id="MFC7063194.1"/>
    </source>
</evidence>
<protein>
    <submittedName>
        <fullName evidence="1">YueI family protein</fullName>
    </submittedName>
</protein>
<dbReference type="Proteomes" id="UP001596410">
    <property type="component" value="Unassembled WGS sequence"/>
</dbReference>
<sequence length="148" mass="17162">MKKANVDDYLQEGIYGSKETKPSERKKYLGTLRERVVLVLTKSQVMQEVGLEELSKRIKEHKDSKLLLNGEISYRFRKPYKSLANQNDIHTTTVSNQENETDLGAILTVDYAVEKENIHVEIKETPERESREKGGWKEFFKSLFKPLG</sequence>
<organism evidence="1 2">
    <name type="scientific">Halobacillus seohaensis</name>
    <dbReference type="NCBI Taxonomy" id="447421"/>
    <lineage>
        <taxon>Bacteria</taxon>
        <taxon>Bacillati</taxon>
        <taxon>Bacillota</taxon>
        <taxon>Bacilli</taxon>
        <taxon>Bacillales</taxon>
        <taxon>Bacillaceae</taxon>
        <taxon>Halobacillus</taxon>
    </lineage>
</organism>